<dbReference type="GO" id="GO:0009897">
    <property type="term" value="C:external side of plasma membrane"/>
    <property type="evidence" value="ECO:0007669"/>
    <property type="project" value="TreeGrafter"/>
</dbReference>
<dbReference type="GO" id="GO:0045121">
    <property type="term" value="C:membrane raft"/>
    <property type="evidence" value="ECO:0007669"/>
    <property type="project" value="TreeGrafter"/>
</dbReference>
<dbReference type="GO" id="GO:0035723">
    <property type="term" value="P:interleukin-15-mediated signaling pathway"/>
    <property type="evidence" value="ECO:0007669"/>
    <property type="project" value="TreeGrafter"/>
</dbReference>
<dbReference type="KEGG" id="els:105030578"/>
<name>A0A6Q2XTU5_ESOLU</name>
<dbReference type="GO" id="GO:1990782">
    <property type="term" value="F:protein tyrosine kinase binding"/>
    <property type="evidence" value="ECO:0007669"/>
    <property type="project" value="TreeGrafter"/>
</dbReference>
<keyword evidence="2" id="KW-1133">Transmembrane helix</keyword>
<dbReference type="Pfam" id="PF07686">
    <property type="entry name" value="V-set"/>
    <property type="match status" value="1"/>
</dbReference>
<dbReference type="InterPro" id="IPR013783">
    <property type="entry name" value="Ig-like_fold"/>
</dbReference>
<keyword evidence="2" id="KW-0812">Transmembrane</keyword>
<accession>A0A6Q2XTU5</accession>
<feature type="transmembrane region" description="Helical" evidence="2">
    <location>
        <begin position="241"/>
        <end position="265"/>
    </location>
</feature>
<dbReference type="Bgee" id="ENSELUG00000011705">
    <property type="expression patterns" value="Expressed in head kidney and 12 other cell types or tissues"/>
</dbReference>
<organism evidence="5 6">
    <name type="scientific">Esox lucius</name>
    <name type="common">Northern pike</name>
    <dbReference type="NCBI Taxonomy" id="8010"/>
    <lineage>
        <taxon>Eukaryota</taxon>
        <taxon>Metazoa</taxon>
        <taxon>Chordata</taxon>
        <taxon>Craniata</taxon>
        <taxon>Vertebrata</taxon>
        <taxon>Euteleostomi</taxon>
        <taxon>Actinopterygii</taxon>
        <taxon>Neopterygii</taxon>
        <taxon>Teleostei</taxon>
        <taxon>Protacanthopterygii</taxon>
        <taxon>Esociformes</taxon>
        <taxon>Esocidae</taxon>
        <taxon>Esox</taxon>
    </lineage>
</organism>
<reference evidence="6" key="1">
    <citation type="journal article" date="2014" name="PLoS ONE">
        <title>The genome and linkage map of the northern pike (Esox lucius): conserved synteny revealed between the salmonid sister group and the Neoteleostei.</title>
        <authorList>
            <person name="Rondeau E.B."/>
            <person name="Minkley D.R."/>
            <person name="Leong J.S."/>
            <person name="Messmer A.M."/>
            <person name="Jantzen J.R."/>
            <person name="von Schalburg K.R."/>
            <person name="Lemon C."/>
            <person name="Bird N.H."/>
            <person name="Koop B.F."/>
        </authorList>
    </citation>
    <scope>NUCLEOTIDE SEQUENCE</scope>
</reference>
<dbReference type="PANTHER" id="PTHR11422">
    <property type="entry name" value="T-CELL SURFACE GLYCOPROTEIN CD4"/>
    <property type="match status" value="1"/>
</dbReference>
<evidence type="ECO:0000256" key="3">
    <source>
        <dbReference type="SAM" id="SignalP"/>
    </source>
</evidence>
<feature type="compositionally biased region" description="Polar residues" evidence="1">
    <location>
        <begin position="361"/>
        <end position="371"/>
    </location>
</feature>
<dbReference type="InterPro" id="IPR036179">
    <property type="entry name" value="Ig-like_dom_sf"/>
</dbReference>
<dbReference type="SMART" id="SM00409">
    <property type="entry name" value="IG"/>
    <property type="match status" value="1"/>
</dbReference>
<dbReference type="Ensembl" id="ENSELUT00000053931.2">
    <property type="protein sequence ID" value="ENSELUP00000057464.2"/>
    <property type="gene ID" value="ENSELUG00000011705.3"/>
</dbReference>
<evidence type="ECO:0000256" key="1">
    <source>
        <dbReference type="SAM" id="MobiDB-lite"/>
    </source>
</evidence>
<proteinExistence type="predicted"/>
<dbReference type="GO" id="GO:0042289">
    <property type="term" value="F:MHC class II protein binding"/>
    <property type="evidence" value="ECO:0007669"/>
    <property type="project" value="TreeGrafter"/>
</dbReference>
<evidence type="ECO:0000259" key="4">
    <source>
        <dbReference type="PROSITE" id="PS50835"/>
    </source>
</evidence>
<dbReference type="PANTHER" id="PTHR11422:SF5">
    <property type="entry name" value="DIVERSE IMMUNOGLOBULIN DOMAIN-CONTAINING PROTEIN 1.1 ISOFORM X1-RELATED"/>
    <property type="match status" value="1"/>
</dbReference>
<keyword evidence="2" id="KW-0472">Membrane</keyword>
<dbReference type="GO" id="GO:0070374">
    <property type="term" value="P:positive regulation of ERK1 and ERK2 cascade"/>
    <property type="evidence" value="ECO:0007669"/>
    <property type="project" value="TreeGrafter"/>
</dbReference>
<feature type="domain" description="Ig-like" evidence="4">
    <location>
        <begin position="33"/>
        <end position="109"/>
    </location>
</feature>
<dbReference type="AlphaFoldDB" id="A0A6Q2XTU5"/>
<keyword evidence="6" id="KW-1185">Reference proteome</keyword>
<keyword evidence="3" id="KW-0732">Signal</keyword>
<dbReference type="GeneTree" id="ENSGT01140000282606"/>
<dbReference type="InterPro" id="IPR003599">
    <property type="entry name" value="Ig_sub"/>
</dbReference>
<feature type="chain" id="PRO_5044265304" description="Ig-like domain-containing protein" evidence="3">
    <location>
        <begin position="26"/>
        <end position="371"/>
    </location>
</feature>
<feature type="signal peptide" evidence="3">
    <location>
        <begin position="1"/>
        <end position="25"/>
    </location>
</feature>
<dbReference type="GeneID" id="105030578"/>
<sequence length="371" mass="40948">MTMGAYKSLLEVVVILLALLSDVNGNSQYSRVGDNVILPCRNVVNPGNCTSTTWNFNRAGSQKTIEEVKLGTINKGNHPYRSDRLSLGSDCSLHVSDVKAEDAGTYTCQQYLRENGPQQGVGETVYLSLLNMSSSTPVTHLKPDEPVTLRCFLHTYDGKCNSHLISDVIVNLYEIGTDLEKDFRLNITNHPRCEITLNVTPQREYNNRKWKCQLTIKEQEKTSIDLPDTFSGSPSQNQIPMGVGVAVGVFVAVTVAMFVIAFVIIAHKRTTMNQMTADVSLVNNIDLGLNEVNGSTPPAKEDRNQPAESITYGITYATISHFNQNSPQRVNAHGEDSVTYASVMTSTERGRETENPADPNSLYSTVNKHQE</sequence>
<dbReference type="InterPro" id="IPR013106">
    <property type="entry name" value="Ig_V-set"/>
</dbReference>
<evidence type="ECO:0000313" key="5">
    <source>
        <dbReference type="Ensembl" id="ENSELUP00000057464.2"/>
    </source>
</evidence>
<dbReference type="InterPro" id="IPR007110">
    <property type="entry name" value="Ig-like_dom"/>
</dbReference>
<evidence type="ECO:0000256" key="2">
    <source>
        <dbReference type="SAM" id="Phobius"/>
    </source>
</evidence>
<dbReference type="Gene3D" id="2.60.40.10">
    <property type="entry name" value="Immunoglobulins"/>
    <property type="match status" value="1"/>
</dbReference>
<dbReference type="RefSeq" id="XP_010902819.2">
    <property type="nucleotide sequence ID" value="XM_010904517.3"/>
</dbReference>
<dbReference type="SUPFAM" id="SSF48726">
    <property type="entry name" value="Immunoglobulin"/>
    <property type="match status" value="1"/>
</dbReference>
<evidence type="ECO:0000313" key="6">
    <source>
        <dbReference type="Proteomes" id="UP000265140"/>
    </source>
</evidence>
<reference evidence="5" key="2">
    <citation type="submission" date="2020-02" db="EMBL/GenBank/DDBJ databases">
        <title>Esox lucius (northern pike) genome, fEsoLuc1, primary haplotype.</title>
        <authorList>
            <person name="Myers G."/>
            <person name="Karagic N."/>
            <person name="Meyer A."/>
            <person name="Pippel M."/>
            <person name="Reichard M."/>
            <person name="Winkler S."/>
            <person name="Tracey A."/>
            <person name="Sims Y."/>
            <person name="Howe K."/>
            <person name="Rhie A."/>
            <person name="Formenti G."/>
            <person name="Durbin R."/>
            <person name="Fedrigo O."/>
            <person name="Jarvis E.D."/>
        </authorList>
    </citation>
    <scope>NUCLEOTIDE SEQUENCE [LARGE SCALE GENOMIC DNA]</scope>
</reference>
<reference evidence="5" key="4">
    <citation type="submission" date="2025-09" db="UniProtKB">
        <authorList>
            <consortium name="Ensembl"/>
        </authorList>
    </citation>
    <scope>IDENTIFICATION</scope>
</reference>
<dbReference type="GO" id="GO:0042110">
    <property type="term" value="P:T cell activation"/>
    <property type="evidence" value="ECO:0007669"/>
    <property type="project" value="TreeGrafter"/>
</dbReference>
<dbReference type="PROSITE" id="PS50835">
    <property type="entry name" value="IG_LIKE"/>
    <property type="match status" value="1"/>
</dbReference>
<feature type="region of interest" description="Disordered" evidence="1">
    <location>
        <begin position="343"/>
        <end position="371"/>
    </location>
</feature>
<dbReference type="Proteomes" id="UP000265140">
    <property type="component" value="Chromosome 18"/>
</dbReference>
<protein>
    <recommendedName>
        <fullName evidence="4">Ig-like domain-containing protein</fullName>
    </recommendedName>
</protein>
<reference evidence="5" key="3">
    <citation type="submission" date="2025-08" db="UniProtKB">
        <authorList>
            <consortium name="Ensembl"/>
        </authorList>
    </citation>
    <scope>IDENTIFICATION</scope>
</reference>